<dbReference type="Proteomes" id="UP001499967">
    <property type="component" value="Unassembled WGS sequence"/>
</dbReference>
<feature type="transmembrane region" description="Helical" evidence="6">
    <location>
        <begin position="201"/>
        <end position="230"/>
    </location>
</feature>
<evidence type="ECO:0000256" key="1">
    <source>
        <dbReference type="ARBA" id="ARBA00004651"/>
    </source>
</evidence>
<feature type="transmembrane region" description="Helical" evidence="6">
    <location>
        <begin position="285"/>
        <end position="306"/>
    </location>
</feature>
<keyword evidence="9" id="KW-1185">Reference proteome</keyword>
<protein>
    <submittedName>
        <fullName evidence="8">CopD family protein</fullName>
    </submittedName>
</protein>
<feature type="transmembrane region" description="Helical" evidence="6">
    <location>
        <begin position="242"/>
        <end position="265"/>
    </location>
</feature>
<dbReference type="PANTHER" id="PTHR34820">
    <property type="entry name" value="INNER MEMBRANE PROTEIN YEBZ"/>
    <property type="match status" value="1"/>
</dbReference>
<accession>A0ABP3YQ47</accession>
<evidence type="ECO:0000256" key="2">
    <source>
        <dbReference type="ARBA" id="ARBA00022475"/>
    </source>
</evidence>
<dbReference type="EMBL" id="BAAAHP010000218">
    <property type="protein sequence ID" value="GAA0900237.1"/>
    <property type="molecule type" value="Genomic_DNA"/>
</dbReference>
<feature type="transmembrane region" description="Helical" evidence="6">
    <location>
        <begin position="24"/>
        <end position="45"/>
    </location>
</feature>
<reference evidence="9" key="1">
    <citation type="journal article" date="2019" name="Int. J. Syst. Evol. Microbiol.">
        <title>The Global Catalogue of Microorganisms (GCM) 10K type strain sequencing project: providing services to taxonomists for standard genome sequencing and annotation.</title>
        <authorList>
            <consortium name="The Broad Institute Genomics Platform"/>
            <consortium name="The Broad Institute Genome Sequencing Center for Infectious Disease"/>
            <person name="Wu L."/>
            <person name="Ma J."/>
        </authorList>
    </citation>
    <scope>NUCLEOTIDE SEQUENCE [LARGE SCALE GENOMIC DNA]</scope>
    <source>
        <strain evidence="9">JCM 11117</strain>
    </source>
</reference>
<name>A0ABP3YQ47_9PSEU</name>
<organism evidence="8 9">
    <name type="scientific">Pseudonocardia zijingensis</name>
    <dbReference type="NCBI Taxonomy" id="153376"/>
    <lineage>
        <taxon>Bacteria</taxon>
        <taxon>Bacillati</taxon>
        <taxon>Actinomycetota</taxon>
        <taxon>Actinomycetes</taxon>
        <taxon>Pseudonocardiales</taxon>
        <taxon>Pseudonocardiaceae</taxon>
        <taxon>Pseudonocardia</taxon>
    </lineage>
</organism>
<keyword evidence="4 6" id="KW-1133">Transmembrane helix</keyword>
<comment type="caution">
    <text evidence="8">The sequence shown here is derived from an EMBL/GenBank/DDBJ whole genome shotgun (WGS) entry which is preliminary data.</text>
</comment>
<evidence type="ECO:0000256" key="6">
    <source>
        <dbReference type="SAM" id="Phobius"/>
    </source>
</evidence>
<dbReference type="InterPro" id="IPR032694">
    <property type="entry name" value="CopC/D"/>
</dbReference>
<feature type="transmembrane region" description="Helical" evidence="6">
    <location>
        <begin position="51"/>
        <end position="77"/>
    </location>
</feature>
<evidence type="ECO:0000313" key="8">
    <source>
        <dbReference type="EMBL" id="GAA0900237.1"/>
    </source>
</evidence>
<feature type="transmembrane region" description="Helical" evidence="6">
    <location>
        <begin position="318"/>
        <end position="339"/>
    </location>
</feature>
<feature type="transmembrane region" description="Helical" evidence="6">
    <location>
        <begin position="98"/>
        <end position="123"/>
    </location>
</feature>
<dbReference type="Pfam" id="PF05425">
    <property type="entry name" value="CopD"/>
    <property type="match status" value="1"/>
</dbReference>
<evidence type="ECO:0000256" key="3">
    <source>
        <dbReference type="ARBA" id="ARBA00022692"/>
    </source>
</evidence>
<sequence>MLMSQGTLMALTASGRARPALHPVGWWAAVAVGATVAGILLAAAADGVPPAASAVAVTVSRAAMVVAGVAVVGLAVLEVLLPHGDRRAAPVLARTGEAAAVAAGAWLVTVLFAIVFGAAAAFARPVTALEPDELVTWATRLGAGQGMLLVACATAVVVACAVARVRRPEVVPPRVLLAAALFAVITPAVTGHAAAAHAFQVVAVVGVGVHVAAAAAWVGGLGAILVLVASRRGLLVAVLPRFSRLAAVCLFAVAATGVLTAAVRLPPALAHVRWEAAVQLYLTSGTGQLLLAKTAALVVIGCLGWLTRCRMARSRMPLLLWAGYEVALMAVALGLAAALTQTGSGH</sequence>
<evidence type="ECO:0000256" key="5">
    <source>
        <dbReference type="ARBA" id="ARBA00023136"/>
    </source>
</evidence>
<feature type="domain" description="Copper resistance protein D" evidence="7">
    <location>
        <begin position="237"/>
        <end position="339"/>
    </location>
</feature>
<keyword evidence="2" id="KW-1003">Cell membrane</keyword>
<feature type="transmembrane region" description="Helical" evidence="6">
    <location>
        <begin position="143"/>
        <end position="163"/>
    </location>
</feature>
<gene>
    <name evidence="8" type="ORF">GCM10009559_65920</name>
</gene>
<dbReference type="PANTHER" id="PTHR34820:SF4">
    <property type="entry name" value="INNER MEMBRANE PROTEIN YEBZ"/>
    <property type="match status" value="1"/>
</dbReference>
<comment type="subcellular location">
    <subcellularLocation>
        <location evidence="1">Cell membrane</location>
        <topology evidence="1">Multi-pass membrane protein</topology>
    </subcellularLocation>
</comment>
<evidence type="ECO:0000313" key="9">
    <source>
        <dbReference type="Proteomes" id="UP001499967"/>
    </source>
</evidence>
<proteinExistence type="predicted"/>
<keyword evidence="3 6" id="KW-0812">Transmembrane</keyword>
<feature type="transmembrane region" description="Helical" evidence="6">
    <location>
        <begin position="175"/>
        <end position="195"/>
    </location>
</feature>
<evidence type="ECO:0000259" key="7">
    <source>
        <dbReference type="Pfam" id="PF05425"/>
    </source>
</evidence>
<evidence type="ECO:0000256" key="4">
    <source>
        <dbReference type="ARBA" id="ARBA00022989"/>
    </source>
</evidence>
<keyword evidence="5 6" id="KW-0472">Membrane</keyword>
<dbReference type="InterPro" id="IPR008457">
    <property type="entry name" value="Cu-R_CopD_dom"/>
</dbReference>